<dbReference type="Gene3D" id="3.30.565.10">
    <property type="entry name" value="Histidine kinase-like ATPase, C-terminal domain"/>
    <property type="match status" value="2"/>
</dbReference>
<evidence type="ECO:0000256" key="2">
    <source>
        <dbReference type="ARBA" id="ARBA00012438"/>
    </source>
</evidence>
<dbReference type="FunFam" id="3.30.565.10:FF:000006">
    <property type="entry name" value="Sensor histidine kinase WalK"/>
    <property type="match status" value="1"/>
</dbReference>
<keyword evidence="3 10" id="KW-0597">Phosphoprotein</keyword>
<dbReference type="SMART" id="SM00448">
    <property type="entry name" value="REC"/>
    <property type="match status" value="1"/>
</dbReference>
<dbReference type="PANTHER" id="PTHR43547:SF2">
    <property type="entry name" value="HYBRID SIGNAL TRANSDUCTION HISTIDINE KINASE C"/>
    <property type="match status" value="1"/>
</dbReference>
<dbReference type="InterPro" id="IPR003661">
    <property type="entry name" value="HisK_dim/P_dom"/>
</dbReference>
<dbReference type="InterPro" id="IPR001789">
    <property type="entry name" value="Sig_transdc_resp-reg_receiver"/>
</dbReference>
<dbReference type="InterPro" id="IPR035965">
    <property type="entry name" value="PAS-like_dom_sf"/>
</dbReference>
<dbReference type="EC" id="2.7.13.3" evidence="2"/>
<dbReference type="SUPFAM" id="SSF47384">
    <property type="entry name" value="Homodimeric domain of signal transducing histidine kinase"/>
    <property type="match status" value="2"/>
</dbReference>
<evidence type="ECO:0000259" key="11">
    <source>
        <dbReference type="PROSITE" id="PS50109"/>
    </source>
</evidence>
<keyword evidence="6" id="KW-0418">Kinase</keyword>
<dbReference type="PANTHER" id="PTHR43547">
    <property type="entry name" value="TWO-COMPONENT HISTIDINE KINASE"/>
    <property type="match status" value="1"/>
</dbReference>
<protein>
    <recommendedName>
        <fullName evidence="2">histidine kinase</fullName>
        <ecNumber evidence="2">2.7.13.3</ecNumber>
    </recommendedName>
</protein>
<dbReference type="SMART" id="SM00387">
    <property type="entry name" value="HATPase_c"/>
    <property type="match status" value="2"/>
</dbReference>
<dbReference type="SUPFAM" id="SSF55874">
    <property type="entry name" value="ATPase domain of HSP90 chaperone/DNA topoisomerase II/histidine kinase"/>
    <property type="match status" value="2"/>
</dbReference>
<dbReference type="Pfam" id="PF02518">
    <property type="entry name" value="HATPase_c"/>
    <property type="match status" value="2"/>
</dbReference>
<evidence type="ECO:0000256" key="5">
    <source>
        <dbReference type="ARBA" id="ARBA00022741"/>
    </source>
</evidence>
<dbReference type="InterPro" id="IPR000014">
    <property type="entry name" value="PAS"/>
</dbReference>
<dbReference type="Pfam" id="PF00512">
    <property type="entry name" value="HisKA"/>
    <property type="match status" value="2"/>
</dbReference>
<dbReference type="RefSeq" id="WP_038080505.1">
    <property type="nucleotide sequence ID" value="NZ_JHEG04000001.1"/>
</dbReference>
<comment type="function">
    <text evidence="9">Photoreceptor which exists in two forms that are reversibly interconvertible by light: the R form that absorbs maximally in the red region of the spectrum and the FR form that absorbs maximally in the far-red region.</text>
</comment>
<keyword evidence="7" id="KW-0067">ATP-binding</keyword>
<gene>
    <name evidence="14" type="ORF">DA73_0202465</name>
    <name evidence="13" type="ORF">DA73_0400001060</name>
</gene>
<dbReference type="EMBL" id="JHEG04000001">
    <property type="protein sequence ID" value="KAF3884236.1"/>
    <property type="molecule type" value="Genomic_DNA"/>
</dbReference>
<dbReference type="GO" id="GO:0000155">
    <property type="term" value="F:phosphorelay sensor kinase activity"/>
    <property type="evidence" value="ECO:0007669"/>
    <property type="project" value="InterPro"/>
</dbReference>
<evidence type="ECO:0000256" key="1">
    <source>
        <dbReference type="ARBA" id="ARBA00000085"/>
    </source>
</evidence>
<dbReference type="OrthoDB" id="9813151at2"/>
<evidence type="ECO:0000256" key="7">
    <source>
        <dbReference type="ARBA" id="ARBA00022840"/>
    </source>
</evidence>
<dbReference type="SUPFAM" id="SSF55785">
    <property type="entry name" value="PYP-like sensor domain (PAS domain)"/>
    <property type="match status" value="2"/>
</dbReference>
<evidence type="ECO:0000256" key="3">
    <source>
        <dbReference type="ARBA" id="ARBA00022553"/>
    </source>
</evidence>
<keyword evidence="8" id="KW-0902">Two-component regulatory system</keyword>
<proteinExistence type="predicted"/>
<comment type="caution">
    <text evidence="14">The sequence shown here is derived from an EMBL/GenBank/DDBJ whole genome shotgun (WGS) entry which is preliminary data.</text>
</comment>
<dbReference type="EMBL" id="JHEG02000012">
    <property type="protein sequence ID" value="KIE13574.1"/>
    <property type="molecule type" value="Genomic_DNA"/>
</dbReference>
<feature type="modified residue" description="4-aspartylphosphate" evidence="10">
    <location>
        <position position="974"/>
    </location>
</feature>
<dbReference type="Pfam" id="PF13185">
    <property type="entry name" value="GAF_2"/>
    <property type="match status" value="1"/>
</dbReference>
<evidence type="ECO:0000313" key="13">
    <source>
        <dbReference type="EMBL" id="KAF3884236.1"/>
    </source>
</evidence>
<dbReference type="Proteomes" id="UP000029738">
    <property type="component" value="Unassembled WGS sequence"/>
</dbReference>
<keyword evidence="5" id="KW-0547">Nucleotide-binding</keyword>
<evidence type="ECO:0000256" key="9">
    <source>
        <dbReference type="ARBA" id="ARBA00055745"/>
    </source>
</evidence>
<dbReference type="CDD" id="cd16922">
    <property type="entry name" value="HATPase_EvgS-ArcB-TorS-like"/>
    <property type="match status" value="1"/>
</dbReference>
<dbReference type="InterPro" id="IPR004358">
    <property type="entry name" value="Sig_transdc_His_kin-like_C"/>
</dbReference>
<dbReference type="Pfam" id="PF13188">
    <property type="entry name" value="PAS_8"/>
    <property type="match status" value="2"/>
</dbReference>
<dbReference type="Gene3D" id="3.30.450.40">
    <property type="match status" value="2"/>
</dbReference>
<dbReference type="FunFam" id="3.30.565.10:FF:000037">
    <property type="entry name" value="Hybrid sensor histidine kinase/response regulator"/>
    <property type="match status" value="1"/>
</dbReference>
<dbReference type="InterPro" id="IPR036890">
    <property type="entry name" value="HATPase_C_sf"/>
</dbReference>
<dbReference type="Pfam" id="PF00072">
    <property type="entry name" value="Response_reg"/>
    <property type="match status" value="1"/>
</dbReference>
<dbReference type="GO" id="GO:0005524">
    <property type="term" value="F:ATP binding"/>
    <property type="evidence" value="ECO:0007669"/>
    <property type="project" value="UniProtKB-KW"/>
</dbReference>
<evidence type="ECO:0000256" key="6">
    <source>
        <dbReference type="ARBA" id="ARBA00022777"/>
    </source>
</evidence>
<reference evidence="13" key="2">
    <citation type="submission" date="2019-11" db="EMBL/GenBank/DDBJ databases">
        <title>Improved Assembly of Tolypothrix boutellei genome.</title>
        <authorList>
            <person name="Sarangi A.N."/>
            <person name="Mukherjee M."/>
            <person name="Ghosh S."/>
            <person name="Singh D."/>
            <person name="Das A."/>
            <person name="Kant S."/>
            <person name="Prusty A."/>
            <person name="Tripathy S."/>
        </authorList>
    </citation>
    <scope>NUCLEOTIDE SEQUENCE</scope>
    <source>
        <strain evidence="13">VB521301</strain>
    </source>
</reference>
<name>A0A0C1R7K8_9CYAN</name>
<dbReference type="STRING" id="1479485.DA73_0202465"/>
<comment type="catalytic activity">
    <reaction evidence="1">
        <text>ATP + protein L-histidine = ADP + protein N-phospho-L-histidine.</text>
        <dbReference type="EC" id="2.7.13.3"/>
    </reaction>
</comment>
<feature type="domain" description="Histidine kinase" evidence="11">
    <location>
        <begin position="1062"/>
        <end position="1281"/>
    </location>
</feature>
<dbReference type="InterPro" id="IPR003594">
    <property type="entry name" value="HATPase_dom"/>
</dbReference>
<dbReference type="SMART" id="SM00388">
    <property type="entry name" value="HisKA"/>
    <property type="match status" value="2"/>
</dbReference>
<dbReference type="SUPFAM" id="SSF52172">
    <property type="entry name" value="CheY-like"/>
    <property type="match status" value="1"/>
</dbReference>
<evidence type="ECO:0000256" key="10">
    <source>
        <dbReference type="PROSITE-ProRule" id="PRU00169"/>
    </source>
</evidence>
<dbReference type="PROSITE" id="PS50110">
    <property type="entry name" value="RESPONSE_REGULATORY"/>
    <property type="match status" value="1"/>
</dbReference>
<reference evidence="14" key="1">
    <citation type="journal article" date="2015" name="Genome Announc.">
        <title>Draft Genome Sequence of Tolypothrix boutellei Strain VB521301.</title>
        <authorList>
            <person name="Chandrababunaidu M.M."/>
            <person name="Singh D."/>
            <person name="Sen D."/>
            <person name="Bhan S."/>
            <person name="Das S."/>
            <person name="Gupta A."/>
            <person name="Adhikary S.P."/>
            <person name="Tripathy S."/>
        </authorList>
    </citation>
    <scope>NUCLEOTIDE SEQUENCE</scope>
    <source>
        <strain evidence="14">VB521301</strain>
    </source>
</reference>
<dbReference type="InterPro" id="IPR011006">
    <property type="entry name" value="CheY-like_superfamily"/>
</dbReference>
<dbReference type="InterPro" id="IPR029016">
    <property type="entry name" value="GAF-like_dom_sf"/>
</dbReference>
<dbReference type="Gene3D" id="3.40.50.2300">
    <property type="match status" value="1"/>
</dbReference>
<dbReference type="Gene3D" id="3.30.450.20">
    <property type="entry name" value="PAS domain"/>
    <property type="match status" value="2"/>
</dbReference>
<dbReference type="CDD" id="cd17574">
    <property type="entry name" value="REC_OmpR"/>
    <property type="match status" value="1"/>
</dbReference>
<dbReference type="InterPro" id="IPR003018">
    <property type="entry name" value="GAF"/>
</dbReference>
<feature type="domain" description="Histidine kinase" evidence="11">
    <location>
        <begin position="641"/>
        <end position="859"/>
    </location>
</feature>
<dbReference type="Gene3D" id="1.10.287.130">
    <property type="match status" value="2"/>
</dbReference>
<evidence type="ECO:0000313" key="15">
    <source>
        <dbReference type="Proteomes" id="UP000029738"/>
    </source>
</evidence>
<evidence type="ECO:0000256" key="4">
    <source>
        <dbReference type="ARBA" id="ARBA00022679"/>
    </source>
</evidence>
<evidence type="ECO:0000256" key="8">
    <source>
        <dbReference type="ARBA" id="ARBA00023012"/>
    </source>
</evidence>
<keyword evidence="4" id="KW-0808">Transferase</keyword>
<sequence>MHRPQRETITIEDIVITEELSRRNPRTADFLLENQALQRLARQLVNQPQTMHQSIVDMALKLCIAESAGINLLEIAPSGEEVFRTHVLAGTLAQYAGSTTKRNSSPSGVCLERGTPVLYSYPERYFTDLQVANISIVEALILPLIAPDRALGTIWIMSHSLERRFDSEDVRVMTSLADFTAAALLINQQQSQLRQTALCDRPRAEIALRVSEEKYRTLLNSMDEAFCSIEVLYDSDGQPVDHQILKANPALEKHAGLIDARGRLASDVLPFVEQSWNDLFARIVAIGESERLEQHSPAFDRWFDIEILRLGDETLRRVAVLFRDITDRKRTEANLAFLAETSADFAPLLSAEEIMERVGKRLADFLNLSRCNFSIVDEEADLIECIYAWRRDDSMPNLFGAHRISAFLNEEGRRHYAAGKLSVINDTRTNSMLNPKLEMWDELGFGSIVDAPYLKDGCWKFLLTIARSSSGEWRSDEVELIRELAERIYIRIERARAEEALRDSEEKYRSLFNSMDEAYAVVKVIPDKEGAWSDFLFLEVNPAFVKHTGMEYPVGRTATQILGTPNPQWVGIYGQVAETGEAVRIEMTEDTLNRVFDLNVFRLGDPGSRRVAVLFTDITERKRAEDERQRAQDAMQAFFSNVSHEFRTPLTLLLSSIEETLNDLAHPPSSAQRSQLQLAHRNAVKLLKLVNTLLDVSCIEAERIQAVYEPTDLATLTTELASSFESAIKQAGLQLVIDCPPLPEPIYIDRSMWEKIVLNLLSNAFKFTFAGEIAVRLRRAGNWVELTVQDTGIGIAFSETPRLFDRFYQVKGARGRSFEGSGIGLSLVKELVKLHGGTITVSSVEGEGSCFQVSIPTGFAHLPPQQIGSSQTLPSTATDLRAYVEEALGWLPQEEGEMGRWGDGEKRAFNSPLPPCPSAPLPSSARILLVDDNPDMRAYLKRLLDERWQVETAANGALALTQIQQHPPDLVLTDVMMPEMDGLQLLQALRSDPQTKSIPIILLSARATEEATVEGLATGADDYLIKPFSARELMARVETHLQLARLRFEQSANRFKNEFLLTVTHELQAPLANILGWTRLLQNQPFDSVKAARALAVIERNATIEAKLVKDLLDVSGIVSGKLQLQFQVVDLVSLLQNVVTTFHQTAKAKNIQLIEAISNVARCNVKADSDRLRQIISHLLENAIKFTDFGGKVSIGLEHLDFNVQITVTDTGIGISPDFLPLVFDRFTQAEVPSRHSPGGVGIGLAIAKMLVEMHNGIIEASSDGVGLGATFTVKLPQVGVSP</sequence>
<feature type="domain" description="Response regulatory" evidence="12">
    <location>
        <begin position="926"/>
        <end position="1041"/>
    </location>
</feature>
<accession>A0A0C1R7K8</accession>
<dbReference type="PRINTS" id="PR00344">
    <property type="entry name" value="BCTRLSENSOR"/>
</dbReference>
<dbReference type="InterPro" id="IPR005467">
    <property type="entry name" value="His_kinase_dom"/>
</dbReference>
<dbReference type="SMART" id="SM00065">
    <property type="entry name" value="GAF"/>
    <property type="match status" value="2"/>
</dbReference>
<dbReference type="InterPro" id="IPR036097">
    <property type="entry name" value="HisK_dim/P_sf"/>
</dbReference>
<evidence type="ECO:0000259" key="12">
    <source>
        <dbReference type="PROSITE" id="PS50110"/>
    </source>
</evidence>
<dbReference type="CDD" id="cd00082">
    <property type="entry name" value="HisKA"/>
    <property type="match status" value="2"/>
</dbReference>
<keyword evidence="15" id="KW-1185">Reference proteome</keyword>
<dbReference type="PROSITE" id="PS50109">
    <property type="entry name" value="HIS_KIN"/>
    <property type="match status" value="2"/>
</dbReference>
<organism evidence="14">
    <name type="scientific">Tolypothrix bouteillei VB521301</name>
    <dbReference type="NCBI Taxonomy" id="1479485"/>
    <lineage>
        <taxon>Bacteria</taxon>
        <taxon>Bacillati</taxon>
        <taxon>Cyanobacteriota</taxon>
        <taxon>Cyanophyceae</taxon>
        <taxon>Nostocales</taxon>
        <taxon>Tolypothrichaceae</taxon>
        <taxon>Tolypothrix</taxon>
    </lineage>
</organism>
<evidence type="ECO:0000313" key="14">
    <source>
        <dbReference type="EMBL" id="KIE13574.1"/>
    </source>
</evidence>
<dbReference type="SUPFAM" id="SSF55781">
    <property type="entry name" value="GAF domain-like"/>
    <property type="match status" value="2"/>
</dbReference>